<accession>A0A1V4BMS0</accession>
<protein>
    <submittedName>
        <fullName evidence="1">Uncharacterized protein</fullName>
    </submittedName>
</protein>
<evidence type="ECO:0000313" key="2">
    <source>
        <dbReference type="Proteomes" id="UP000189835"/>
    </source>
</evidence>
<gene>
    <name evidence="1" type="ORF">B1L04_22735</name>
</gene>
<comment type="caution">
    <text evidence="1">The sequence shown here is derived from an EMBL/GenBank/DDBJ whole genome shotgun (WGS) entry which is preliminary data.</text>
</comment>
<dbReference type="EMBL" id="MVGR01000005">
    <property type="protein sequence ID" value="OPF15334.1"/>
    <property type="molecule type" value="Genomic_DNA"/>
</dbReference>
<reference evidence="1 2" key="1">
    <citation type="submission" date="2017-02" db="EMBL/GenBank/DDBJ databases">
        <title>Genome sequence of Microcystis aeruginosa KW.</title>
        <authorList>
            <person name="Oh H.-M."/>
            <person name="Ahn C.-Y."/>
            <person name="Jeong H."/>
            <person name="Srivastava A."/>
            <person name="Lee H.-G."/>
            <person name="Kang S.-R."/>
        </authorList>
    </citation>
    <scope>NUCLEOTIDE SEQUENCE [LARGE SCALE GENOMIC DNA]</scope>
    <source>
        <strain evidence="1 2">KW</strain>
    </source>
</reference>
<organism evidence="1 2">
    <name type="scientific">Microcystis aeruginosa KW</name>
    <dbReference type="NCBI Taxonomy" id="1960155"/>
    <lineage>
        <taxon>Bacteria</taxon>
        <taxon>Bacillati</taxon>
        <taxon>Cyanobacteriota</taxon>
        <taxon>Cyanophyceae</taxon>
        <taxon>Oscillatoriophycideae</taxon>
        <taxon>Chroococcales</taxon>
        <taxon>Microcystaceae</taxon>
        <taxon>Microcystis</taxon>
    </lineage>
</organism>
<proteinExistence type="predicted"/>
<sequence length="286" mass="30029">MINTRLKPVTTGLIGAVGLGVALLGMPEGAKATTVVVPGTDYLFTPADSPTKYTFSDLSTTVYFKGLPLILDKDGDFVNGTDTIVLRTQPVPVPGGTTPIIIDDLSLVSISPVSIGGSSFDVFAGLDPTQTSTGEMTINHDVIPVTGRNGIWSSTFDLHATAVIVPTGTSNSSTARFVPNLIAQYRGVSCDFNSLPLSTPCTISFHKPGFVATNDPWSHTPEPNTFVGPDASNFFLVGDQPTFHETPDGSTHTVDPPRVPEPSTVLGLIAVGLSSIVGFKGKKEQK</sequence>
<dbReference type="AlphaFoldDB" id="A0A1V4BMS0"/>
<evidence type="ECO:0000313" key="1">
    <source>
        <dbReference type="EMBL" id="OPF15334.1"/>
    </source>
</evidence>
<dbReference type="InterPro" id="IPR013424">
    <property type="entry name" value="Ice-binding_C"/>
</dbReference>
<name>A0A1V4BMS0_MICAE</name>
<dbReference type="Proteomes" id="UP000189835">
    <property type="component" value="Unassembled WGS sequence"/>
</dbReference>
<dbReference type="RefSeq" id="WP_079209468.1">
    <property type="nucleotide sequence ID" value="NZ_MVGR01000005.1"/>
</dbReference>
<dbReference type="NCBIfam" id="TIGR02595">
    <property type="entry name" value="PEP_CTERM"/>
    <property type="match status" value="1"/>
</dbReference>